<dbReference type="PROSITE" id="PS50995">
    <property type="entry name" value="HTH_MARR_2"/>
    <property type="match status" value="1"/>
</dbReference>
<comment type="caution">
    <text evidence="2">The sequence shown here is derived from an EMBL/GenBank/DDBJ whole genome shotgun (WGS) entry which is preliminary data.</text>
</comment>
<sequence>MSDQPDCLDTTEERTWDAAVLAFRLLDQRVEHDLQEEVGLPLTYYELLVMLSKDPHGSLRMSELAERTHTRPSRISHAVRKLTEGGWVERRHCEDDRRSWFAVLTDQGRELLRDAGARHVRSMREYVFDVLTPEQRDQLLDISRTLLGRLDPDHAAEYGARVRSGPQEASA</sequence>
<dbReference type="RefSeq" id="WP_179825962.1">
    <property type="nucleotide sequence ID" value="NZ_JACCFS010000001.1"/>
</dbReference>
<organism evidence="2 3">
    <name type="scientific">Nocardiopsis aegyptia</name>
    <dbReference type="NCBI Taxonomy" id="220378"/>
    <lineage>
        <taxon>Bacteria</taxon>
        <taxon>Bacillati</taxon>
        <taxon>Actinomycetota</taxon>
        <taxon>Actinomycetes</taxon>
        <taxon>Streptosporangiales</taxon>
        <taxon>Nocardiopsidaceae</taxon>
        <taxon>Nocardiopsis</taxon>
    </lineage>
</organism>
<dbReference type="Gene3D" id="1.10.10.10">
    <property type="entry name" value="Winged helix-like DNA-binding domain superfamily/Winged helix DNA-binding domain"/>
    <property type="match status" value="1"/>
</dbReference>
<dbReference type="GO" id="GO:0003677">
    <property type="term" value="F:DNA binding"/>
    <property type="evidence" value="ECO:0007669"/>
    <property type="project" value="UniProtKB-KW"/>
</dbReference>
<gene>
    <name evidence="2" type="ORF">HNR10_004086</name>
</gene>
<keyword evidence="3" id="KW-1185">Reference proteome</keyword>
<dbReference type="SUPFAM" id="SSF46785">
    <property type="entry name" value="Winged helix' DNA-binding domain"/>
    <property type="match status" value="1"/>
</dbReference>
<dbReference type="AlphaFoldDB" id="A0A7Z0ERW2"/>
<evidence type="ECO:0000259" key="1">
    <source>
        <dbReference type="PROSITE" id="PS50995"/>
    </source>
</evidence>
<dbReference type="PANTHER" id="PTHR33164:SF99">
    <property type="entry name" value="MARR FAMILY REGULATORY PROTEIN"/>
    <property type="match status" value="1"/>
</dbReference>
<evidence type="ECO:0000313" key="3">
    <source>
        <dbReference type="Proteomes" id="UP000572051"/>
    </source>
</evidence>
<feature type="domain" description="HTH marR-type" evidence="1">
    <location>
        <begin position="12"/>
        <end position="148"/>
    </location>
</feature>
<proteinExistence type="predicted"/>
<name>A0A7Z0ERW2_9ACTN</name>
<dbReference type="Pfam" id="PF12802">
    <property type="entry name" value="MarR_2"/>
    <property type="match status" value="1"/>
</dbReference>
<reference evidence="2 3" key="1">
    <citation type="submission" date="2020-07" db="EMBL/GenBank/DDBJ databases">
        <title>Sequencing the genomes of 1000 actinobacteria strains.</title>
        <authorList>
            <person name="Klenk H.-P."/>
        </authorList>
    </citation>
    <scope>NUCLEOTIDE SEQUENCE [LARGE SCALE GENOMIC DNA]</scope>
    <source>
        <strain evidence="2 3">DSM 44442</strain>
    </source>
</reference>
<dbReference type="EMBL" id="JACCFS010000001">
    <property type="protein sequence ID" value="NYJ36205.1"/>
    <property type="molecule type" value="Genomic_DNA"/>
</dbReference>
<dbReference type="InterPro" id="IPR036388">
    <property type="entry name" value="WH-like_DNA-bd_sf"/>
</dbReference>
<accession>A0A7Z0ERW2</accession>
<dbReference type="GO" id="GO:0003700">
    <property type="term" value="F:DNA-binding transcription factor activity"/>
    <property type="evidence" value="ECO:0007669"/>
    <property type="project" value="InterPro"/>
</dbReference>
<dbReference type="Proteomes" id="UP000572051">
    <property type="component" value="Unassembled WGS sequence"/>
</dbReference>
<dbReference type="InterPro" id="IPR000835">
    <property type="entry name" value="HTH_MarR-typ"/>
</dbReference>
<protein>
    <submittedName>
        <fullName evidence="2">DNA-binding MarR family transcriptional regulator</fullName>
    </submittedName>
</protein>
<dbReference type="InterPro" id="IPR039422">
    <property type="entry name" value="MarR/SlyA-like"/>
</dbReference>
<dbReference type="GO" id="GO:0006950">
    <property type="term" value="P:response to stress"/>
    <property type="evidence" value="ECO:0007669"/>
    <property type="project" value="TreeGrafter"/>
</dbReference>
<dbReference type="InterPro" id="IPR036390">
    <property type="entry name" value="WH_DNA-bd_sf"/>
</dbReference>
<evidence type="ECO:0000313" key="2">
    <source>
        <dbReference type="EMBL" id="NYJ36205.1"/>
    </source>
</evidence>
<keyword evidence="2" id="KW-0238">DNA-binding</keyword>
<dbReference type="SMART" id="SM00347">
    <property type="entry name" value="HTH_MARR"/>
    <property type="match status" value="1"/>
</dbReference>
<dbReference type="PANTHER" id="PTHR33164">
    <property type="entry name" value="TRANSCRIPTIONAL REGULATOR, MARR FAMILY"/>
    <property type="match status" value="1"/>
</dbReference>